<evidence type="ECO:0000313" key="3">
    <source>
        <dbReference type="Proteomes" id="UP000680634"/>
    </source>
</evidence>
<reference evidence="3" key="2">
    <citation type="submission" date="2023-07" db="EMBL/GenBank/DDBJ databases">
        <title>Genome-inferred correspondence between phylogeny and metabolic traits in the wild Drosophila gut microbiome.</title>
        <authorList>
            <person name="Bueno E."/>
            <person name="Blow F."/>
            <person name="Douglas A.E."/>
        </authorList>
    </citation>
    <scope>NUCLEOTIDE SEQUENCE [LARGE SCALE GENOMIC DNA]</scope>
    <source>
        <strain evidence="3">JGM97</strain>
    </source>
</reference>
<name>A0ABS5JCL8_9GAMM</name>
<protein>
    <submittedName>
        <fullName evidence="2">DUF2213 domain-containing protein</fullName>
    </submittedName>
</protein>
<evidence type="ECO:0000313" key="2">
    <source>
        <dbReference type="EMBL" id="MBS0967697.1"/>
    </source>
</evidence>
<sequence>MKLSSIHVKSLAINSANISNETIDGDEHIVIRGVVPVVDDVVMNGGLYPAEEINKAFQTLEGNHMPFGHPKIGGEYVSASNPRAVNKFHVGAWAENVRKDGDRVVMDMKVNKRYAESSSNGKRLIERLEELQANAGAEPIHVSTGLLLSREQNKGKSKGKSYSWVARNMRFDHVAVLLDEPGAATPAEGVGIFVNADNSTEEVETAFVDLAAASNCTQEGLLNKTKFYFTNASNFSFDDIQRAIGDKLREGRSDDKWLWPETVWPDTFIYRDDTRYFKQKYLIDDDGVAQFVGEPQEVVRKPTEYEIKTNGEENPMKDLIVNALKAAGKPTEGKTDAELMGAYNQMTAEKAIEKNETPEEKAAREKKETGDKKAKEAATNAEDMPAWAKALADRVDTVVNSLNANADKEKGEKRTAVKAKFGLDDVAVNALDGAALDGLYAQCQSSTGLNGAFRQVNSTQSLSEMPE</sequence>
<proteinExistence type="predicted"/>
<dbReference type="RefSeq" id="WP_212588727.1">
    <property type="nucleotide sequence ID" value="NZ_JAERKB010000001.1"/>
</dbReference>
<comment type="caution">
    <text evidence="2">The sequence shown here is derived from an EMBL/GenBank/DDBJ whole genome shotgun (WGS) entry which is preliminary data.</text>
</comment>
<evidence type="ECO:0000256" key="1">
    <source>
        <dbReference type="SAM" id="MobiDB-lite"/>
    </source>
</evidence>
<reference evidence="2 3" key="1">
    <citation type="submission" date="2020-12" db="EMBL/GenBank/DDBJ databases">
        <authorList>
            <person name="Mcmullen J.G."/>
        </authorList>
    </citation>
    <scope>NUCLEOTIDE SEQUENCE [LARGE SCALE GENOMIC DNA]</scope>
    <source>
        <strain evidence="2 3">JGM97</strain>
    </source>
</reference>
<feature type="region of interest" description="Disordered" evidence="1">
    <location>
        <begin position="351"/>
        <end position="381"/>
    </location>
</feature>
<dbReference type="EMBL" id="JAERKB010000001">
    <property type="protein sequence ID" value="MBS0967697.1"/>
    <property type="molecule type" value="Genomic_DNA"/>
</dbReference>
<keyword evidence="3" id="KW-1185">Reference proteome</keyword>
<feature type="compositionally biased region" description="Basic and acidic residues" evidence="1">
    <location>
        <begin position="351"/>
        <end position="376"/>
    </location>
</feature>
<organism evidence="2 3">
    <name type="scientific">Nissabacter archeti</name>
    <dbReference type="NCBI Taxonomy" id="1917880"/>
    <lineage>
        <taxon>Bacteria</taxon>
        <taxon>Pseudomonadati</taxon>
        <taxon>Pseudomonadota</taxon>
        <taxon>Gammaproteobacteria</taxon>
        <taxon>Enterobacterales</taxon>
        <taxon>Yersiniaceae</taxon>
        <taxon>Nissabacter</taxon>
    </lineage>
</organism>
<gene>
    <name evidence="2" type="ORF">JK232_02205</name>
</gene>
<accession>A0ABS5JCL8</accession>
<dbReference type="Proteomes" id="UP000680634">
    <property type="component" value="Unassembled WGS sequence"/>
</dbReference>